<dbReference type="AlphaFoldDB" id="A0A1I7XQ39"/>
<organism evidence="1 2">
    <name type="scientific">Heterorhabditis bacteriophora</name>
    <name type="common">Entomopathogenic nematode worm</name>
    <dbReference type="NCBI Taxonomy" id="37862"/>
    <lineage>
        <taxon>Eukaryota</taxon>
        <taxon>Metazoa</taxon>
        <taxon>Ecdysozoa</taxon>
        <taxon>Nematoda</taxon>
        <taxon>Chromadorea</taxon>
        <taxon>Rhabditida</taxon>
        <taxon>Rhabditina</taxon>
        <taxon>Rhabditomorpha</taxon>
        <taxon>Strongyloidea</taxon>
        <taxon>Heterorhabditidae</taxon>
        <taxon>Heterorhabditis</taxon>
    </lineage>
</organism>
<reference evidence="2" key="1">
    <citation type="submission" date="2016-11" db="UniProtKB">
        <authorList>
            <consortium name="WormBaseParasite"/>
        </authorList>
    </citation>
    <scope>IDENTIFICATION</scope>
</reference>
<proteinExistence type="predicted"/>
<protein>
    <submittedName>
        <fullName evidence="2">CBFD_NFYB_HMF domain-containing protein</fullName>
    </submittedName>
</protein>
<accession>A0A1I7XQ39</accession>
<sequence>MDNIFRSDEQEFISAPVDFRCFMEDAIVARSYTHRLANPGSLCNEDTVELSKRVANITGTPLQLMQKLVENI</sequence>
<name>A0A1I7XQ39_HETBA</name>
<keyword evidence="1" id="KW-1185">Reference proteome</keyword>
<dbReference type="WBParaSite" id="Hba_19459">
    <property type="protein sequence ID" value="Hba_19459"/>
    <property type="gene ID" value="Hba_19459"/>
</dbReference>
<evidence type="ECO:0000313" key="2">
    <source>
        <dbReference type="WBParaSite" id="Hba_19459"/>
    </source>
</evidence>
<dbReference type="Proteomes" id="UP000095283">
    <property type="component" value="Unplaced"/>
</dbReference>
<evidence type="ECO:0000313" key="1">
    <source>
        <dbReference type="Proteomes" id="UP000095283"/>
    </source>
</evidence>